<dbReference type="GO" id="GO:0034599">
    <property type="term" value="P:cellular response to oxidative stress"/>
    <property type="evidence" value="ECO:0007669"/>
    <property type="project" value="TreeGrafter"/>
</dbReference>
<proteinExistence type="inferred from homology"/>
<dbReference type="KEGG" id="lal:AT746_01830"/>
<comment type="catalytic activity">
    <reaction evidence="11">
        <text>a hydroperoxide + [thioredoxin]-dithiol = an alcohol + [thioredoxin]-disulfide + H2O</text>
        <dbReference type="Rhea" id="RHEA:62620"/>
        <dbReference type="Rhea" id="RHEA-COMP:10698"/>
        <dbReference type="Rhea" id="RHEA-COMP:10700"/>
        <dbReference type="ChEBI" id="CHEBI:15377"/>
        <dbReference type="ChEBI" id="CHEBI:29950"/>
        <dbReference type="ChEBI" id="CHEBI:30879"/>
        <dbReference type="ChEBI" id="CHEBI:35924"/>
        <dbReference type="ChEBI" id="CHEBI:50058"/>
        <dbReference type="EC" id="1.11.1.24"/>
    </reaction>
</comment>
<evidence type="ECO:0000256" key="10">
    <source>
        <dbReference type="ARBA" id="ARBA00042639"/>
    </source>
</evidence>
<dbReference type="EC" id="1.11.1.24" evidence="2"/>
<dbReference type="PROSITE" id="PS51352">
    <property type="entry name" value="THIOREDOXIN_2"/>
    <property type="match status" value="1"/>
</dbReference>
<dbReference type="PANTHER" id="PTHR42801:SF7">
    <property type="entry name" value="SLL1159 PROTEIN"/>
    <property type="match status" value="1"/>
</dbReference>
<keyword evidence="5" id="KW-0560">Oxidoreductase</keyword>
<dbReference type="AlphaFoldDB" id="A0A0U2Z3V0"/>
<evidence type="ECO:0000313" key="15">
    <source>
        <dbReference type="Proteomes" id="UP000068447"/>
    </source>
</evidence>
<keyword evidence="4" id="KW-0049">Antioxidant</keyword>
<keyword evidence="6" id="KW-1015">Disulfide bond</keyword>
<dbReference type="STRING" id="1526571.AT746_01830"/>
<comment type="function">
    <text evidence="1">Thiol-specific peroxidase that catalyzes the reduction of hydrogen peroxide and organic hydroperoxides to water and alcohols, respectively. Plays a role in cell protection against oxidative stress by detoxifying peroxides and as sensor of hydrogen peroxide-mediated signaling events.</text>
</comment>
<organism evidence="14 15">
    <name type="scientific">Lacimicrobium alkaliphilum</name>
    <dbReference type="NCBI Taxonomy" id="1526571"/>
    <lineage>
        <taxon>Bacteria</taxon>
        <taxon>Pseudomonadati</taxon>
        <taxon>Pseudomonadota</taxon>
        <taxon>Gammaproteobacteria</taxon>
        <taxon>Alteromonadales</taxon>
        <taxon>Alteromonadaceae</taxon>
        <taxon>Lacimicrobium</taxon>
    </lineage>
</organism>
<dbReference type="EMBL" id="CP013650">
    <property type="protein sequence ID" value="ALS97140.1"/>
    <property type="molecule type" value="Genomic_DNA"/>
</dbReference>
<reference evidence="14 15" key="1">
    <citation type="submission" date="2015-12" db="EMBL/GenBank/DDBJ databases">
        <title>Complete genome of Lacimicrobium alkaliphilum KCTC 32984.</title>
        <authorList>
            <person name="Kim S.-G."/>
            <person name="Lee Y.-J."/>
        </authorList>
    </citation>
    <scope>NUCLEOTIDE SEQUENCE [LARGE SCALE GENOMIC DNA]</scope>
    <source>
        <strain evidence="14 15">YelD216</strain>
    </source>
</reference>
<evidence type="ECO:0000256" key="3">
    <source>
        <dbReference type="ARBA" id="ARBA00022559"/>
    </source>
</evidence>
<evidence type="ECO:0000256" key="1">
    <source>
        <dbReference type="ARBA" id="ARBA00003330"/>
    </source>
</evidence>
<evidence type="ECO:0000313" key="14">
    <source>
        <dbReference type="EMBL" id="ALS97140.1"/>
    </source>
</evidence>
<evidence type="ECO:0000256" key="8">
    <source>
        <dbReference type="ARBA" id="ARBA00032824"/>
    </source>
</evidence>
<keyword evidence="15" id="KW-1185">Reference proteome</keyword>
<feature type="signal peptide" evidence="12">
    <location>
        <begin position="1"/>
        <end position="23"/>
    </location>
</feature>
<evidence type="ECO:0000256" key="5">
    <source>
        <dbReference type="ARBA" id="ARBA00023002"/>
    </source>
</evidence>
<dbReference type="RefSeq" id="WP_062475647.1">
    <property type="nucleotide sequence ID" value="NZ_CP013650.1"/>
</dbReference>
<dbReference type="SUPFAM" id="SSF52833">
    <property type="entry name" value="Thioredoxin-like"/>
    <property type="match status" value="1"/>
</dbReference>
<evidence type="ECO:0000256" key="12">
    <source>
        <dbReference type="SAM" id="SignalP"/>
    </source>
</evidence>
<dbReference type="Pfam" id="PF00578">
    <property type="entry name" value="AhpC-TSA"/>
    <property type="match status" value="1"/>
</dbReference>
<dbReference type="GO" id="GO:0045454">
    <property type="term" value="P:cell redox homeostasis"/>
    <property type="evidence" value="ECO:0007669"/>
    <property type="project" value="TreeGrafter"/>
</dbReference>
<dbReference type="InterPro" id="IPR000866">
    <property type="entry name" value="AhpC/TSA"/>
</dbReference>
<evidence type="ECO:0000256" key="2">
    <source>
        <dbReference type="ARBA" id="ARBA00013017"/>
    </source>
</evidence>
<dbReference type="InterPro" id="IPR013766">
    <property type="entry name" value="Thioredoxin_domain"/>
</dbReference>
<keyword evidence="7" id="KW-0676">Redox-active center</keyword>
<evidence type="ECO:0000256" key="6">
    <source>
        <dbReference type="ARBA" id="ARBA00023157"/>
    </source>
</evidence>
<evidence type="ECO:0000256" key="11">
    <source>
        <dbReference type="ARBA" id="ARBA00049091"/>
    </source>
</evidence>
<protein>
    <recommendedName>
        <fullName evidence="2">thioredoxin-dependent peroxiredoxin</fullName>
        <ecNumber evidence="2">1.11.1.24</ecNumber>
    </recommendedName>
    <alternativeName>
        <fullName evidence="8">Thioredoxin peroxidase</fullName>
    </alternativeName>
    <alternativeName>
        <fullName evidence="10">Thioredoxin-dependent peroxiredoxin Bcp</fullName>
    </alternativeName>
</protein>
<dbReference type="Gene3D" id="3.40.30.10">
    <property type="entry name" value="Glutaredoxin"/>
    <property type="match status" value="1"/>
</dbReference>
<keyword evidence="3" id="KW-0575">Peroxidase</keyword>
<name>A0A0U2Z3V0_9ALTE</name>
<accession>A0A0U2Z3V0</accession>
<keyword evidence="12" id="KW-0732">Signal</keyword>
<sequence length="213" mass="23589">MFIRSALFAFILASTLISQPLLALDRTEVASSAEQVTPLMNGQIIPDVSVKRPDGSDVNLRELVKDKPAVILFYRGGWCPYCNAQLADFRAVEQKISELGYQILTISTDSVARLQSQKFDTDYKAQVLSDHDLNATRGFGIGFFLDVDTAKKYRGAMGDVFASLPGDDRIVLPAPAVYIADQSGLIHFQYVNPDYKVRVDPELVYHAARLAVK</sequence>
<comment type="similarity">
    <text evidence="9">Belongs to the peroxiredoxin family. BCP/PrxQ subfamily.</text>
</comment>
<dbReference type="InterPro" id="IPR050924">
    <property type="entry name" value="Peroxiredoxin_BCP/PrxQ"/>
</dbReference>
<evidence type="ECO:0000256" key="4">
    <source>
        <dbReference type="ARBA" id="ARBA00022862"/>
    </source>
</evidence>
<evidence type="ECO:0000256" key="9">
    <source>
        <dbReference type="ARBA" id="ARBA00038489"/>
    </source>
</evidence>
<dbReference type="CDD" id="cd02970">
    <property type="entry name" value="PRX_like2"/>
    <property type="match status" value="1"/>
</dbReference>
<evidence type="ECO:0000259" key="13">
    <source>
        <dbReference type="PROSITE" id="PS51352"/>
    </source>
</evidence>
<dbReference type="GO" id="GO:0005737">
    <property type="term" value="C:cytoplasm"/>
    <property type="evidence" value="ECO:0007669"/>
    <property type="project" value="TreeGrafter"/>
</dbReference>
<gene>
    <name evidence="14" type="ORF">AT746_01830</name>
</gene>
<dbReference type="InterPro" id="IPR036249">
    <property type="entry name" value="Thioredoxin-like_sf"/>
</dbReference>
<feature type="chain" id="PRO_5006835096" description="thioredoxin-dependent peroxiredoxin" evidence="12">
    <location>
        <begin position="24"/>
        <end position="213"/>
    </location>
</feature>
<dbReference type="OrthoDB" id="9809746at2"/>
<dbReference type="PANTHER" id="PTHR42801">
    <property type="entry name" value="THIOREDOXIN-DEPENDENT PEROXIDE REDUCTASE"/>
    <property type="match status" value="1"/>
</dbReference>
<feature type="domain" description="Thioredoxin" evidence="13">
    <location>
        <begin position="39"/>
        <end position="213"/>
    </location>
</feature>
<evidence type="ECO:0000256" key="7">
    <source>
        <dbReference type="ARBA" id="ARBA00023284"/>
    </source>
</evidence>
<dbReference type="GO" id="GO:0008379">
    <property type="term" value="F:thioredoxin peroxidase activity"/>
    <property type="evidence" value="ECO:0007669"/>
    <property type="project" value="TreeGrafter"/>
</dbReference>
<dbReference type="Proteomes" id="UP000068447">
    <property type="component" value="Chromosome"/>
</dbReference>